<evidence type="ECO:0000256" key="1">
    <source>
        <dbReference type="SAM" id="MobiDB-lite"/>
    </source>
</evidence>
<dbReference type="AlphaFoldDB" id="A0AAN6SFR4"/>
<reference evidence="2" key="1">
    <citation type="journal article" date="2023" name="Mol. Phylogenet. Evol.">
        <title>Genome-scale phylogeny and comparative genomics of the fungal order Sordariales.</title>
        <authorList>
            <person name="Hensen N."/>
            <person name="Bonometti L."/>
            <person name="Westerberg I."/>
            <person name="Brannstrom I.O."/>
            <person name="Guillou S."/>
            <person name="Cros-Aarteil S."/>
            <person name="Calhoun S."/>
            <person name="Haridas S."/>
            <person name="Kuo A."/>
            <person name="Mondo S."/>
            <person name="Pangilinan J."/>
            <person name="Riley R."/>
            <person name="LaButti K."/>
            <person name="Andreopoulos B."/>
            <person name="Lipzen A."/>
            <person name="Chen C."/>
            <person name="Yan M."/>
            <person name="Daum C."/>
            <person name="Ng V."/>
            <person name="Clum A."/>
            <person name="Steindorff A."/>
            <person name="Ohm R.A."/>
            <person name="Martin F."/>
            <person name="Silar P."/>
            <person name="Natvig D.O."/>
            <person name="Lalanne C."/>
            <person name="Gautier V."/>
            <person name="Ament-Velasquez S.L."/>
            <person name="Kruys A."/>
            <person name="Hutchinson M.I."/>
            <person name="Powell A.J."/>
            <person name="Barry K."/>
            <person name="Miller A.N."/>
            <person name="Grigoriev I.V."/>
            <person name="Debuchy R."/>
            <person name="Gladieux P."/>
            <person name="Hiltunen Thoren M."/>
            <person name="Johannesson H."/>
        </authorList>
    </citation>
    <scope>NUCLEOTIDE SEQUENCE</scope>
    <source>
        <strain evidence="2">CBS 626.80</strain>
    </source>
</reference>
<sequence>MYWPDVAFQQLLSRPGTPFVYLDNLFTTCSQPRPTENMWLATAWWPIPLILDDSTYLRRHENMKHSPVRSESQELKNHCQACVTVARIPAQNCHVTSSGSFQETNFPSIEYERHDQPVPASRTPRGPLGRVYPWLLFQALVAPPASIGSGNGRIVKAKRRDDSQSIPVAIALPMTILSLNPCGVSAIRSGPSRSASSCVTQGPVRSTSPPHARSPP</sequence>
<keyword evidence="3" id="KW-1185">Reference proteome</keyword>
<evidence type="ECO:0000313" key="2">
    <source>
        <dbReference type="EMBL" id="KAK3951919.1"/>
    </source>
</evidence>
<reference evidence="2" key="2">
    <citation type="submission" date="2023-06" db="EMBL/GenBank/DDBJ databases">
        <authorList>
            <consortium name="Lawrence Berkeley National Laboratory"/>
            <person name="Mondo S.J."/>
            <person name="Hensen N."/>
            <person name="Bonometti L."/>
            <person name="Westerberg I."/>
            <person name="Brannstrom I.O."/>
            <person name="Guillou S."/>
            <person name="Cros-Aarteil S."/>
            <person name="Calhoun S."/>
            <person name="Haridas S."/>
            <person name="Kuo A."/>
            <person name="Pangilinan J."/>
            <person name="Riley R."/>
            <person name="Labutti K."/>
            <person name="Andreopoulos B."/>
            <person name="Lipzen A."/>
            <person name="Chen C."/>
            <person name="Yanf M."/>
            <person name="Daum C."/>
            <person name="Ng V."/>
            <person name="Clum A."/>
            <person name="Steindorff A."/>
            <person name="Ohm R."/>
            <person name="Martin F."/>
            <person name="Silar P."/>
            <person name="Natvig D."/>
            <person name="Lalanne C."/>
            <person name="Gautier V."/>
            <person name="Ament-Velasquez S.L."/>
            <person name="Kruys A."/>
            <person name="Hutchinson M.I."/>
            <person name="Powell A.J."/>
            <person name="Barry K."/>
            <person name="Miller A.N."/>
            <person name="Grigoriev I.V."/>
            <person name="Debuchy R."/>
            <person name="Gladieux P."/>
            <person name="Thoren M.H."/>
            <person name="Johannesson H."/>
        </authorList>
    </citation>
    <scope>NUCLEOTIDE SEQUENCE</scope>
    <source>
        <strain evidence="2">CBS 626.80</strain>
    </source>
</reference>
<dbReference type="EMBL" id="MU859136">
    <property type="protein sequence ID" value="KAK3951919.1"/>
    <property type="molecule type" value="Genomic_DNA"/>
</dbReference>
<protein>
    <submittedName>
        <fullName evidence="2">Uncharacterized protein</fullName>
    </submittedName>
</protein>
<feature type="compositionally biased region" description="Polar residues" evidence="1">
    <location>
        <begin position="191"/>
        <end position="209"/>
    </location>
</feature>
<proteinExistence type="predicted"/>
<gene>
    <name evidence="2" type="ORF">QBC32DRAFT_153932</name>
</gene>
<dbReference type="Proteomes" id="UP001303222">
    <property type="component" value="Unassembled WGS sequence"/>
</dbReference>
<comment type="caution">
    <text evidence="2">The sequence shown here is derived from an EMBL/GenBank/DDBJ whole genome shotgun (WGS) entry which is preliminary data.</text>
</comment>
<name>A0AAN6SFR4_9PEZI</name>
<organism evidence="2 3">
    <name type="scientific">Pseudoneurospora amorphoporcata</name>
    <dbReference type="NCBI Taxonomy" id="241081"/>
    <lineage>
        <taxon>Eukaryota</taxon>
        <taxon>Fungi</taxon>
        <taxon>Dikarya</taxon>
        <taxon>Ascomycota</taxon>
        <taxon>Pezizomycotina</taxon>
        <taxon>Sordariomycetes</taxon>
        <taxon>Sordariomycetidae</taxon>
        <taxon>Sordariales</taxon>
        <taxon>Sordariaceae</taxon>
        <taxon>Pseudoneurospora</taxon>
    </lineage>
</organism>
<feature type="region of interest" description="Disordered" evidence="1">
    <location>
        <begin position="190"/>
        <end position="216"/>
    </location>
</feature>
<accession>A0AAN6SFR4</accession>
<evidence type="ECO:0000313" key="3">
    <source>
        <dbReference type="Proteomes" id="UP001303222"/>
    </source>
</evidence>